<evidence type="ECO:0000313" key="2">
    <source>
        <dbReference type="EMBL" id="AIF99979.1"/>
    </source>
</evidence>
<evidence type="ECO:0000313" key="3">
    <source>
        <dbReference type="Proteomes" id="UP000056090"/>
    </source>
</evidence>
<reference evidence="2 3" key="1">
    <citation type="submission" date="2014-06" db="EMBL/GenBank/DDBJ databases">
        <title>Genomes of Alteromonas australica, a world apart.</title>
        <authorList>
            <person name="Gonzaga A."/>
            <person name="Lopez-Perez M."/>
            <person name="Rodriguez-Valera F."/>
        </authorList>
    </citation>
    <scope>NUCLEOTIDE SEQUENCE [LARGE SCALE GENOMIC DNA]</scope>
    <source>
        <strain evidence="2 3">H 17</strain>
    </source>
</reference>
<keyword evidence="1" id="KW-0732">Signal</keyword>
<evidence type="ECO:0008006" key="4">
    <source>
        <dbReference type="Google" id="ProtNLM"/>
    </source>
</evidence>
<protein>
    <recommendedName>
        <fullName evidence="4">DUF1439 domain-containing protein</fullName>
    </recommendedName>
</protein>
<organism evidence="2 3">
    <name type="scientific">Alteromonas australica</name>
    <dbReference type="NCBI Taxonomy" id="589873"/>
    <lineage>
        <taxon>Bacteria</taxon>
        <taxon>Pseudomonadati</taxon>
        <taxon>Pseudomonadota</taxon>
        <taxon>Gammaproteobacteria</taxon>
        <taxon>Alteromonadales</taxon>
        <taxon>Alteromonadaceae</taxon>
        <taxon>Alteromonas/Salinimonas group</taxon>
        <taxon>Alteromonas</taxon>
    </lineage>
</organism>
<dbReference type="eggNOG" id="ENOG502ZACR">
    <property type="taxonomic scope" value="Bacteria"/>
</dbReference>
<dbReference type="GeneID" id="78256301"/>
<feature type="signal peptide" evidence="1">
    <location>
        <begin position="1"/>
        <end position="22"/>
    </location>
</feature>
<dbReference type="Pfam" id="PF07273">
    <property type="entry name" value="DUF1439"/>
    <property type="match status" value="1"/>
</dbReference>
<dbReference type="PROSITE" id="PS51257">
    <property type="entry name" value="PROKAR_LIPOPROTEIN"/>
    <property type="match status" value="1"/>
</dbReference>
<accession>A0A075NZ99</accession>
<evidence type="ECO:0000256" key="1">
    <source>
        <dbReference type="SAM" id="SignalP"/>
    </source>
</evidence>
<keyword evidence="3" id="KW-1185">Reference proteome</keyword>
<dbReference type="Gene3D" id="3.15.10.40">
    <property type="entry name" value="Uncharacterised protein PF07273, DUF1439"/>
    <property type="match status" value="1"/>
</dbReference>
<sequence>MKYLLSLALAFALVGCATLSQLSVYTVSSTELEQVLDGQISQLQKQTSLAGIPLTLDVEDMTVSIGPDGRDVVHLGAIATARVSAFGLNYPAKVSLALEGTPYYDSEKKAIFVRSLSLLDSTIDAGGFKGNLAPVSGELMQLINGFLATNPVYRLDATNKAISLLSTVPLQLTVEQGQLALRPKQ</sequence>
<gene>
    <name evidence="2" type="ORF">EP13_15540</name>
</gene>
<dbReference type="InterPro" id="IPR010835">
    <property type="entry name" value="DUF1439"/>
</dbReference>
<proteinExistence type="predicted"/>
<dbReference type="KEGG" id="aal:EP13_15540"/>
<dbReference type="AlphaFoldDB" id="A0A075NZ99"/>
<feature type="chain" id="PRO_5001708567" description="DUF1439 domain-containing protein" evidence="1">
    <location>
        <begin position="23"/>
        <end position="185"/>
    </location>
</feature>
<dbReference type="Proteomes" id="UP000056090">
    <property type="component" value="Chromosome"/>
</dbReference>
<dbReference type="EMBL" id="CP008849">
    <property type="protein sequence ID" value="AIF99979.1"/>
    <property type="molecule type" value="Genomic_DNA"/>
</dbReference>
<name>A0A075NZ99_9ALTE</name>
<dbReference type="RefSeq" id="WP_044058019.1">
    <property type="nucleotide sequence ID" value="NZ_CBCSKJ010000002.1"/>
</dbReference>